<dbReference type="InterPro" id="IPR036397">
    <property type="entry name" value="RNaseH_sf"/>
</dbReference>
<dbReference type="RefSeq" id="XP_014675813.1">
    <property type="nucleotide sequence ID" value="XM_014820327.1"/>
</dbReference>
<dbReference type="PANTHER" id="PTHR37984">
    <property type="entry name" value="PROTEIN CBG26694"/>
    <property type="match status" value="1"/>
</dbReference>
<evidence type="ECO:0000313" key="3">
    <source>
        <dbReference type="RefSeq" id="XP_014675813.1"/>
    </source>
</evidence>
<dbReference type="InterPro" id="IPR050951">
    <property type="entry name" value="Retrovirus_Pol_polyprotein"/>
</dbReference>
<dbReference type="Proteomes" id="UP000695022">
    <property type="component" value="Unplaced"/>
</dbReference>
<dbReference type="GeneID" id="106815816"/>
<sequence>MEYHPTKDIIELVTKCETCQEAQPSQPSEPLFLHAILHRPWHTLASDLFEYDGLHYLVLGDYYTKFPFVRNMPSHCPSRTVIATIKQIFGEHGIPKRVLSDNGPHYNNQEYRAFAAHWGFEIVTTSPRRPKGNGFMERTLQTVKHTLKKANDTNTDFDLALLMLRAIPISNKLDSPAELLFSRKLQTILPAEPTNTFNNKDDIHTELPSRQQTQNFCHDRTARKCDLPHLQPGQIENVCIQHPETQKWNPATFQSKCDQFPAHISFRHLTVIHCAEIVNISAKFHKT</sequence>
<feature type="domain" description="Integrase catalytic" evidence="1">
    <location>
        <begin position="36"/>
        <end position="201"/>
    </location>
</feature>
<dbReference type="Gene3D" id="3.30.420.10">
    <property type="entry name" value="Ribonuclease H-like superfamily/Ribonuclease H"/>
    <property type="match status" value="1"/>
</dbReference>
<name>A0ABM1EUE2_PRICU</name>
<protein>
    <submittedName>
        <fullName evidence="3">Uncharacterized protein K02A2.6-like</fullName>
    </submittedName>
</protein>
<proteinExistence type="predicted"/>
<dbReference type="InterPro" id="IPR012337">
    <property type="entry name" value="RNaseH-like_sf"/>
</dbReference>
<reference evidence="3" key="1">
    <citation type="submission" date="2025-08" db="UniProtKB">
        <authorList>
            <consortium name="RefSeq"/>
        </authorList>
    </citation>
    <scope>IDENTIFICATION</scope>
</reference>
<keyword evidence="2" id="KW-1185">Reference proteome</keyword>
<accession>A0ABM1EUE2</accession>
<dbReference type="PANTHER" id="PTHR37984:SF7">
    <property type="entry name" value="INTEGRASE CATALYTIC DOMAIN-CONTAINING PROTEIN"/>
    <property type="match status" value="1"/>
</dbReference>
<evidence type="ECO:0000313" key="2">
    <source>
        <dbReference type="Proteomes" id="UP000695022"/>
    </source>
</evidence>
<evidence type="ECO:0000259" key="1">
    <source>
        <dbReference type="PROSITE" id="PS50994"/>
    </source>
</evidence>
<organism evidence="2 3">
    <name type="scientific">Priapulus caudatus</name>
    <name type="common">Priapulid worm</name>
    <dbReference type="NCBI Taxonomy" id="37621"/>
    <lineage>
        <taxon>Eukaryota</taxon>
        <taxon>Metazoa</taxon>
        <taxon>Ecdysozoa</taxon>
        <taxon>Scalidophora</taxon>
        <taxon>Priapulida</taxon>
        <taxon>Priapulimorpha</taxon>
        <taxon>Priapulimorphida</taxon>
        <taxon>Priapulidae</taxon>
        <taxon>Priapulus</taxon>
    </lineage>
</organism>
<gene>
    <name evidence="3" type="primary">LOC106815816</name>
</gene>
<dbReference type="SUPFAM" id="SSF53098">
    <property type="entry name" value="Ribonuclease H-like"/>
    <property type="match status" value="1"/>
</dbReference>
<dbReference type="Pfam" id="PF00665">
    <property type="entry name" value="rve"/>
    <property type="match status" value="1"/>
</dbReference>
<dbReference type="InterPro" id="IPR001584">
    <property type="entry name" value="Integrase_cat-core"/>
</dbReference>
<dbReference type="PROSITE" id="PS50994">
    <property type="entry name" value="INTEGRASE"/>
    <property type="match status" value="1"/>
</dbReference>